<keyword evidence="2" id="KW-1185">Reference proteome</keyword>
<protein>
    <submittedName>
        <fullName evidence="1">Uncharacterized protein</fullName>
    </submittedName>
</protein>
<evidence type="ECO:0000313" key="1">
    <source>
        <dbReference type="EMBL" id="KAH3778317.1"/>
    </source>
</evidence>
<organism evidence="1 2">
    <name type="scientific">Dreissena polymorpha</name>
    <name type="common">Zebra mussel</name>
    <name type="synonym">Mytilus polymorpha</name>
    <dbReference type="NCBI Taxonomy" id="45954"/>
    <lineage>
        <taxon>Eukaryota</taxon>
        <taxon>Metazoa</taxon>
        <taxon>Spiralia</taxon>
        <taxon>Lophotrochozoa</taxon>
        <taxon>Mollusca</taxon>
        <taxon>Bivalvia</taxon>
        <taxon>Autobranchia</taxon>
        <taxon>Heteroconchia</taxon>
        <taxon>Euheterodonta</taxon>
        <taxon>Imparidentia</taxon>
        <taxon>Neoheterodontei</taxon>
        <taxon>Myida</taxon>
        <taxon>Dreissenoidea</taxon>
        <taxon>Dreissenidae</taxon>
        <taxon>Dreissena</taxon>
    </lineage>
</organism>
<comment type="caution">
    <text evidence="1">The sequence shown here is derived from an EMBL/GenBank/DDBJ whole genome shotgun (WGS) entry which is preliminary data.</text>
</comment>
<accession>A0A9D4EDF7</accession>
<reference evidence="1" key="1">
    <citation type="journal article" date="2019" name="bioRxiv">
        <title>The Genome of the Zebra Mussel, Dreissena polymorpha: A Resource for Invasive Species Research.</title>
        <authorList>
            <person name="McCartney M.A."/>
            <person name="Auch B."/>
            <person name="Kono T."/>
            <person name="Mallez S."/>
            <person name="Zhang Y."/>
            <person name="Obille A."/>
            <person name="Becker A."/>
            <person name="Abrahante J.E."/>
            <person name="Garbe J."/>
            <person name="Badalamenti J.P."/>
            <person name="Herman A."/>
            <person name="Mangelson H."/>
            <person name="Liachko I."/>
            <person name="Sullivan S."/>
            <person name="Sone E.D."/>
            <person name="Koren S."/>
            <person name="Silverstein K.A.T."/>
            <person name="Beckman K.B."/>
            <person name="Gohl D.M."/>
        </authorList>
    </citation>
    <scope>NUCLEOTIDE SEQUENCE</scope>
    <source>
        <strain evidence="1">Duluth1</strain>
        <tissue evidence="1">Whole animal</tissue>
    </source>
</reference>
<gene>
    <name evidence="1" type="ORF">DPMN_179772</name>
</gene>
<name>A0A9D4EDF7_DREPO</name>
<dbReference type="EMBL" id="JAIWYP010000009">
    <property type="protein sequence ID" value="KAH3778317.1"/>
    <property type="molecule type" value="Genomic_DNA"/>
</dbReference>
<dbReference type="Proteomes" id="UP000828390">
    <property type="component" value="Unassembled WGS sequence"/>
</dbReference>
<dbReference type="AlphaFoldDB" id="A0A9D4EDF7"/>
<sequence>MNDSAGHSLIGLPDYFGDLFWHPVVPQTFPEGLPVNAIKRLFNVNEVDILRRIPLKGLCPNDAQGCDLIRARFLISEACLLVMEMRVYCVFHLVQQDAMKHFFWDGQLCDSS</sequence>
<evidence type="ECO:0000313" key="2">
    <source>
        <dbReference type="Proteomes" id="UP000828390"/>
    </source>
</evidence>
<proteinExistence type="predicted"/>
<reference evidence="1" key="2">
    <citation type="submission" date="2020-11" db="EMBL/GenBank/DDBJ databases">
        <authorList>
            <person name="McCartney M.A."/>
            <person name="Auch B."/>
            <person name="Kono T."/>
            <person name="Mallez S."/>
            <person name="Becker A."/>
            <person name="Gohl D.M."/>
            <person name="Silverstein K.A.T."/>
            <person name="Koren S."/>
            <person name="Bechman K.B."/>
            <person name="Herman A."/>
            <person name="Abrahante J.E."/>
            <person name="Garbe J."/>
        </authorList>
    </citation>
    <scope>NUCLEOTIDE SEQUENCE</scope>
    <source>
        <strain evidence="1">Duluth1</strain>
        <tissue evidence="1">Whole animal</tissue>
    </source>
</reference>